<evidence type="ECO:0000313" key="2">
    <source>
        <dbReference type="EMBL" id="QDU32335.1"/>
    </source>
</evidence>
<accession>A0A517YQ34</accession>
<name>A0A517YQ34_9BACT</name>
<evidence type="ECO:0000313" key="3">
    <source>
        <dbReference type="Proteomes" id="UP000317369"/>
    </source>
</evidence>
<keyword evidence="3" id="KW-1185">Reference proteome</keyword>
<dbReference type="EMBL" id="CP036425">
    <property type="protein sequence ID" value="QDU32335.1"/>
    <property type="molecule type" value="Genomic_DNA"/>
</dbReference>
<organism evidence="2 3">
    <name type="scientific">Poriferisphaera corsica</name>
    <dbReference type="NCBI Taxonomy" id="2528020"/>
    <lineage>
        <taxon>Bacteria</taxon>
        <taxon>Pseudomonadati</taxon>
        <taxon>Planctomycetota</taxon>
        <taxon>Phycisphaerae</taxon>
        <taxon>Phycisphaerales</taxon>
        <taxon>Phycisphaeraceae</taxon>
        <taxon>Poriferisphaera</taxon>
    </lineage>
</organism>
<keyword evidence="1" id="KW-0472">Membrane</keyword>
<dbReference type="Proteomes" id="UP000317369">
    <property type="component" value="Chromosome"/>
</dbReference>
<reference evidence="2 3" key="1">
    <citation type="submission" date="2019-02" db="EMBL/GenBank/DDBJ databases">
        <title>Deep-cultivation of Planctomycetes and their phenomic and genomic characterization uncovers novel biology.</title>
        <authorList>
            <person name="Wiegand S."/>
            <person name="Jogler M."/>
            <person name="Boedeker C."/>
            <person name="Pinto D."/>
            <person name="Vollmers J."/>
            <person name="Rivas-Marin E."/>
            <person name="Kohn T."/>
            <person name="Peeters S.H."/>
            <person name="Heuer A."/>
            <person name="Rast P."/>
            <person name="Oberbeckmann S."/>
            <person name="Bunk B."/>
            <person name="Jeske O."/>
            <person name="Meyerdierks A."/>
            <person name="Storesund J.E."/>
            <person name="Kallscheuer N."/>
            <person name="Luecker S."/>
            <person name="Lage O.M."/>
            <person name="Pohl T."/>
            <person name="Merkel B.J."/>
            <person name="Hornburger P."/>
            <person name="Mueller R.-W."/>
            <person name="Bruemmer F."/>
            <person name="Labrenz M."/>
            <person name="Spormann A.M."/>
            <person name="Op den Camp H."/>
            <person name="Overmann J."/>
            <person name="Amann R."/>
            <person name="Jetten M.S.M."/>
            <person name="Mascher T."/>
            <person name="Medema M.H."/>
            <person name="Devos D.P."/>
            <person name="Kaster A.-K."/>
            <person name="Ovreas L."/>
            <person name="Rohde M."/>
            <person name="Galperin M.Y."/>
            <person name="Jogler C."/>
        </authorList>
    </citation>
    <scope>NUCLEOTIDE SEQUENCE [LARGE SCALE GENOMIC DNA]</scope>
    <source>
        <strain evidence="2 3">KS4</strain>
    </source>
</reference>
<dbReference type="AlphaFoldDB" id="A0A517YQ34"/>
<dbReference type="RefSeq" id="WP_145073742.1">
    <property type="nucleotide sequence ID" value="NZ_CP036425.1"/>
</dbReference>
<keyword evidence="1" id="KW-0812">Transmembrane</keyword>
<gene>
    <name evidence="2" type="ORF">KS4_03670</name>
</gene>
<dbReference type="KEGG" id="pcor:KS4_03670"/>
<proteinExistence type="predicted"/>
<keyword evidence="1" id="KW-1133">Transmembrane helix</keyword>
<feature type="transmembrane region" description="Helical" evidence="1">
    <location>
        <begin position="89"/>
        <end position="109"/>
    </location>
</feature>
<protein>
    <submittedName>
        <fullName evidence="2">Uncharacterized protein</fullName>
    </submittedName>
</protein>
<sequence length="324" mass="36363">MKREMKQENDVLCDDVMAELYEGEATAGEEMRAVVEGIREMQGHEGLSADFEARVLWGLKEEGLVADEANGEIDGEREDVVGRIGMRKWMPIGGVAAAVVLSGLVWLVMGLSQGWMGLGKGVVWADVVDAVQEVESFHMTYFADEPMAMVGPEMVRGDVYFQWPNRWRVQGMGFVQFAGESGTKIYNITEGKFESAEETRFGLLSDRLLKYAEKGRLLDASLAILFGNEMVSAKAVRASDVVERAGVAVFDYSVGEGSAKARVWVVEDSKLPMMIKMSYPDDQAFVLINFDYTTRMPAKFFDVERFAKEMWSKESHEVYRWGME</sequence>
<evidence type="ECO:0000256" key="1">
    <source>
        <dbReference type="SAM" id="Phobius"/>
    </source>
</evidence>